<dbReference type="InterPro" id="IPR013103">
    <property type="entry name" value="RVT_2"/>
</dbReference>
<feature type="coiled-coil region" evidence="3">
    <location>
        <begin position="1183"/>
        <end position="1210"/>
    </location>
</feature>
<dbReference type="InterPro" id="IPR039537">
    <property type="entry name" value="Retrotran_Ty1/copia-like"/>
</dbReference>
<dbReference type="GO" id="GO:0015074">
    <property type="term" value="P:DNA integration"/>
    <property type="evidence" value="ECO:0007669"/>
    <property type="project" value="InterPro"/>
</dbReference>
<feature type="compositionally biased region" description="Polar residues" evidence="4">
    <location>
        <begin position="46"/>
        <end position="62"/>
    </location>
</feature>
<organism evidence="6">
    <name type="scientific">Tanacetum cinerariifolium</name>
    <name type="common">Dalmatian daisy</name>
    <name type="synonym">Chrysanthemum cinerariifolium</name>
    <dbReference type="NCBI Taxonomy" id="118510"/>
    <lineage>
        <taxon>Eukaryota</taxon>
        <taxon>Viridiplantae</taxon>
        <taxon>Streptophyta</taxon>
        <taxon>Embryophyta</taxon>
        <taxon>Tracheophyta</taxon>
        <taxon>Spermatophyta</taxon>
        <taxon>Magnoliopsida</taxon>
        <taxon>eudicotyledons</taxon>
        <taxon>Gunneridae</taxon>
        <taxon>Pentapetalae</taxon>
        <taxon>asterids</taxon>
        <taxon>campanulids</taxon>
        <taxon>Asterales</taxon>
        <taxon>Asteraceae</taxon>
        <taxon>Asteroideae</taxon>
        <taxon>Anthemideae</taxon>
        <taxon>Anthemidinae</taxon>
        <taxon>Tanacetum</taxon>
    </lineage>
</organism>
<comment type="caution">
    <text evidence="6">The sequence shown here is derived from an EMBL/GenBank/DDBJ whole genome shotgun (WGS) entry which is preliminary data.</text>
</comment>
<keyword evidence="2" id="KW-0378">Hydrolase</keyword>
<feature type="compositionally biased region" description="Polar residues" evidence="4">
    <location>
        <begin position="1735"/>
        <end position="1753"/>
    </location>
</feature>
<feature type="region of interest" description="Disordered" evidence="4">
    <location>
        <begin position="366"/>
        <end position="392"/>
    </location>
</feature>
<gene>
    <name evidence="6" type="ORF">Tci_016584</name>
</gene>
<evidence type="ECO:0000256" key="4">
    <source>
        <dbReference type="SAM" id="MobiDB-lite"/>
    </source>
</evidence>
<evidence type="ECO:0000256" key="1">
    <source>
        <dbReference type="ARBA" id="ARBA00022723"/>
    </source>
</evidence>
<dbReference type="PROSITE" id="PS50994">
    <property type="entry name" value="INTEGRASE"/>
    <property type="match status" value="1"/>
</dbReference>
<feature type="region of interest" description="Disordered" evidence="4">
    <location>
        <begin position="1735"/>
        <end position="1757"/>
    </location>
</feature>
<evidence type="ECO:0000256" key="3">
    <source>
        <dbReference type="SAM" id="Coils"/>
    </source>
</evidence>
<dbReference type="EMBL" id="BKCJ010001868">
    <property type="protein sequence ID" value="GEU44606.1"/>
    <property type="molecule type" value="Genomic_DNA"/>
</dbReference>
<evidence type="ECO:0000259" key="5">
    <source>
        <dbReference type="PROSITE" id="PS50994"/>
    </source>
</evidence>
<dbReference type="CDD" id="cd09272">
    <property type="entry name" value="RNase_HI_RT_Ty1"/>
    <property type="match status" value="1"/>
</dbReference>
<dbReference type="InterPro" id="IPR036397">
    <property type="entry name" value="RNaseH_sf"/>
</dbReference>
<name>A0A6L2K5G5_TANCI</name>
<feature type="region of interest" description="Disordered" evidence="4">
    <location>
        <begin position="2455"/>
        <end position="2483"/>
    </location>
</feature>
<feature type="compositionally biased region" description="Basic residues" evidence="4">
    <location>
        <begin position="1794"/>
        <end position="1806"/>
    </location>
</feature>
<dbReference type="GO" id="GO:0016787">
    <property type="term" value="F:hydrolase activity"/>
    <property type="evidence" value="ECO:0007669"/>
    <property type="project" value="UniProtKB-KW"/>
</dbReference>
<dbReference type="GO" id="GO:0003676">
    <property type="term" value="F:nucleic acid binding"/>
    <property type="evidence" value="ECO:0007669"/>
    <property type="project" value="InterPro"/>
</dbReference>
<keyword evidence="1" id="KW-0479">Metal-binding</keyword>
<feature type="domain" description="Integrase catalytic" evidence="5">
    <location>
        <begin position="1899"/>
        <end position="2077"/>
    </location>
</feature>
<feature type="compositionally biased region" description="Polar residues" evidence="4">
    <location>
        <begin position="2470"/>
        <end position="2483"/>
    </location>
</feature>
<dbReference type="InterPro" id="IPR012337">
    <property type="entry name" value="RNaseH-like_sf"/>
</dbReference>
<dbReference type="PANTHER" id="PTHR42648:SF32">
    <property type="entry name" value="RIBONUCLEASE H-LIKE DOMAIN, GAG-PRE-INTEGRASE DOMAIN PROTEIN-RELATED"/>
    <property type="match status" value="1"/>
</dbReference>
<dbReference type="InterPro" id="IPR036875">
    <property type="entry name" value="Znf_CCHC_sf"/>
</dbReference>
<feature type="region of interest" description="Disordered" evidence="4">
    <location>
        <begin position="41"/>
        <end position="98"/>
    </location>
</feature>
<evidence type="ECO:0000256" key="2">
    <source>
        <dbReference type="ARBA" id="ARBA00022801"/>
    </source>
</evidence>
<proteinExistence type="predicted"/>
<keyword evidence="3" id="KW-0175">Coiled coil</keyword>
<reference evidence="6" key="1">
    <citation type="journal article" date="2019" name="Sci. Rep.">
        <title>Draft genome of Tanacetum cinerariifolium, the natural source of mosquito coil.</title>
        <authorList>
            <person name="Yamashiro T."/>
            <person name="Shiraishi A."/>
            <person name="Satake H."/>
            <person name="Nakayama K."/>
        </authorList>
    </citation>
    <scope>NUCLEOTIDE SEQUENCE</scope>
</reference>
<dbReference type="Pfam" id="PF07727">
    <property type="entry name" value="RVT_2"/>
    <property type="match status" value="1"/>
</dbReference>
<dbReference type="SUPFAM" id="SSF53098">
    <property type="entry name" value="Ribonuclease H-like"/>
    <property type="match status" value="1"/>
</dbReference>
<dbReference type="Gene3D" id="3.30.420.10">
    <property type="entry name" value="Ribonuclease H-like superfamily/Ribonuclease H"/>
    <property type="match status" value="1"/>
</dbReference>
<dbReference type="InterPro" id="IPR001584">
    <property type="entry name" value="Integrase_cat-core"/>
</dbReference>
<accession>A0A6L2K5G5</accession>
<sequence length="2756" mass="310216">MELAIQMSLESFQAQSQAHNGGAVIREPVAEDTQPLLIVEGKAIKASSTGPSAQSQDDTSANIVRDSPSPVDAETGAASEKTNSNGDTEILQIDVEQGKDVDEQVNLEEKMNELDQGQAGSDPGRTPESRPPLKQVVMDEDQAGPDSGEIHGALAGPDLELIHDEFMTDLYPKVKEILKFLADEHVILEDPISLTGTLLSMKNLEDAYAVGDQFINDKSTEDEPRKPNVEAEVVSMVTVPIYQASSSVPPLSTLVPVIDLSPPKHASSTTQAPIFTATATNTTTTLPHPPQQQSITKSELAIHVALQALLQDRFRELSEADMKEILHQRMFKTSAYKSLPEHVALYKALEASMERANKDELLTEMDKSHKRRRDDQDPPPPSPDSNLNKRRRHDTGAYDWGYANVYALVLLTDGKDRAYSRKLKAKNMKSLKLSTQASFIFGSRWKSVTRCSQIRLIGLIHKGSRHALSISKIKAARYLDFGLELSYLSICGSMRFAPMTSVPLMKQLNLTKPGCDAKGFEYKHDYTIIDSSHVVVFLIGNNKRKIMRFNEIYKFSDGTFGLIRTWQGARNLYMPLNEDSRPKGSSETWNALLVFAYEILTTGCFRELNEHFISAFSEDGNPAFTVKMEILLEPASNKFLVGDLKLPSIKVKELQEQIIQVLQDKEWKYTILALCQIVHCASGLSFLTAVRLIRSTAPFLVTWSWWFGCGFGGGDDGDQLVAAMVLWMRTWSRCLSEDIQCAGSDTQPPMLDRTDFASWQQRIRLYCQGKENGVNILKSIDEGPFQMGVFRETLAEGKECAFHLGPERPRVYSDLSPEEKARYNADIRATNILLQGLPKDIYTLTNHHTNAKDIWDNLAKLINDMRNIKMTMSRMQLNTKFVNKMLPEWGRFVTPVKLNRGLRDSNYDQLYAYLKQHEAHANENKMMLDRFTQHIVDPITLMSNTNNQLRTLSNTKNQAKVQDDRVVVQNVQGRQNRGHGNNTRGAGATGYEGAQNRVENANSGQARHIKCYNCNGGQDNAVDEDVDEQPVPDLALNVDNVFQADECDAFDSDVDGPLTAQTMFMENLSSADPVYDEAGPSYDSDILSEVHDHDHYLDDICEHHEVHKMHDDVQTNYAIYSHVDYTSDSNMIPYYQYVKDNVVLVVQSSISSVLNDAYMMIFNDMHEQPAQHVFVTTQNNVVDNSLSAELATYKEQVELYERRAKSVLTEREQNIDEQLRIIITDRNIKEQILKKELHSVKMQLSSTINNDNVGNKMLKAFPLDSYEAPKDGAATGSASDGKKGRTVVVTTEDMQKRRNDVKARTTLLLALPDEHQLRFSKYKTAQELWAAILKTFGGNEATRKTKKNQLKQQYGNFKAEGKETLEQTINRLHAIVSHLEFMDVEIEQDELNQKFLTSLAPEWLMYTIVWRNRGDLDTMSLDDLYNHLKVYESEVQKKSESNSENMAFISSAKNSSGNRKVNIASVPTANTQVSLASVNVVAASISLDTACTYIASQSNGSQIKYEDINQIDEDDIKEMDIKWNMALLSMRADRYWKKTGKKISIQGTYVAGFDKSKVKCFNCYKMGYFARECRAPGSQERGRRENFRQGSKEEEQAPKALMTIDRVGWDWSYMANEEENHALVADEEAPTEFALMAKSSTDNEVFDNSLCLKACKKNTDSLNKTLKKEKEGLDSKLTGFKLDTKDLDNLIGSQRSDKIKEGLGYSVVPLPAQVYSPPKKDMSWTRLPEFADDTITNYTRPSPSVENSPTMAKTNKDETARKPTVKYAEMYGKTSKRSNVDQGRTWAKNNYTHKSRSPRTVFHKTSRPPMRTTRPNMNAAQPKRTSFINQHIHMLTDPFKENQQSELKLEFQEFPLLIEIFPLLIENFLLGNSQINIDDKGYWDSGCSRHMTGNISYLSDYEPFDGGYVLFGQGGCKITGKQHKASSKTKLVNSTFFHKTKDETSDILRNFITEIENLKELRVKIIRCYNRGEFRNKEMNDLCSRKGIKREFSNARTPQQNGVAKRRNRTLIEASRTMYKGSCMSRCEERCGYIALPNWFHEAHLESSTSNAQDACSADAFKSSGNFNPTATSTNPPADHIETLAVETPVPTVSSYVLTTCLDFSPKPSKPKKISDGLQDPSWVEAMQEELLQFKIQNVWSLVNCPKGEEGIDYDEVFAPVARIEAIRLFLAYASFMGFTVYQMDVKSAFLYGTISKEVYVMQPPGFQDPEFPARVYKVEKVMYRLHQAPGAWYGTLSKYLLTNGFQRGTIDQKLFIKRQRGDFILVQVYVDNIIFGSSNLQLCREFEALMHEKFQMSAMGDILKKFGYSDVRSSNTPMDKENPWGKDETEKMKSTTGGCQFLGRRLISWQCKKQTIMATSTTEAEYVAAASGCRQVLWIQNQLLDYGVFLGFGLTFTGTSKYWGVLRILMISLRLVPLFWSTARIETTDEGTKILAIVDGRTVPLFPSMLVTMGEGSGTPTEPHHTPSPKAQQTSPIATSSPSLPPITTELIPTVIHTDTPQLRHYSRRARIAQSLTYPPVADEPASPIGDDSQGEACPTISSLEAEQDMANITKASTLPSDSTPRVTSLTANEGSMQHKLTELTELCTCLQRQQEEMASKITAQDLEISAFKARIKHLEDRDGGDDDPSGEDAIIKGRRLETGEEAEVATVSIPPAGEIPTISVPTSSGMVPTASPIYTTATESTSYTRRKGKEKMMVRDDQRRNEQIERDAEIARIHAEEELQMMIDGLDRSNEMIAKHLQEYEQAAPELKIR</sequence>
<protein>
    <submittedName>
        <fullName evidence="6">Putative ribonuclease H-like domain-containing protein</fullName>
    </submittedName>
</protein>
<dbReference type="GO" id="GO:0008270">
    <property type="term" value="F:zinc ion binding"/>
    <property type="evidence" value="ECO:0007669"/>
    <property type="project" value="InterPro"/>
</dbReference>
<evidence type="ECO:0000313" key="6">
    <source>
        <dbReference type="EMBL" id="GEU44606.1"/>
    </source>
</evidence>
<dbReference type="SUPFAM" id="SSF57756">
    <property type="entry name" value="Retrovirus zinc finger-like domains"/>
    <property type="match status" value="1"/>
</dbReference>
<feature type="region of interest" description="Disordered" evidence="4">
    <location>
        <begin position="1794"/>
        <end position="1819"/>
    </location>
</feature>
<dbReference type="Pfam" id="PF14223">
    <property type="entry name" value="Retrotran_gag_2"/>
    <property type="match status" value="1"/>
</dbReference>
<dbReference type="PANTHER" id="PTHR42648">
    <property type="entry name" value="TRANSPOSASE, PUTATIVE-RELATED"/>
    <property type="match status" value="1"/>
</dbReference>